<dbReference type="EMBL" id="MU069682">
    <property type="protein sequence ID" value="KAF5835944.1"/>
    <property type="molecule type" value="Genomic_DNA"/>
</dbReference>
<evidence type="ECO:0000256" key="1">
    <source>
        <dbReference type="SAM" id="MobiDB-lite"/>
    </source>
</evidence>
<sequence>MSRVTGLVLRGICLMRPQEIDWMYKAGGASILRPIAWANFVESLPEDLRQGDVLSGYLQLLTSPDAATRDNAARSWMHWGFAVGGGSSKAALIWDGNGWSWDQHPSTNIPANWGQRPRPDPQPLQALQQQHREEHQREGGDQIHKDGSLNGQHRGSAMSLQDVDTVRTGPLRNSSSSSSGSGGSSSGSSKGAGRPRATSQARSRTQPPPKMVRGNSREQAKSSNDGTLASDLQSEQRLRVLSSALSFPGDNNMPSTTAQALLECAYSAAYAFGLQHHPLLAPDRIAALQAHGVRCIAIHGEADLICPPVTVWDLHRAWPQMQVWKCCSARALYH</sequence>
<evidence type="ECO:0000313" key="3">
    <source>
        <dbReference type="Proteomes" id="UP000815325"/>
    </source>
</evidence>
<feature type="compositionally biased region" description="Polar residues" evidence="1">
    <location>
        <begin position="221"/>
        <end position="233"/>
    </location>
</feature>
<keyword evidence="3" id="KW-1185">Reference proteome</keyword>
<comment type="caution">
    <text evidence="2">The sequence shown here is derived from an EMBL/GenBank/DDBJ whole genome shotgun (WGS) entry which is preliminary data.</text>
</comment>
<accession>A0ABQ7GMW3</accession>
<dbReference type="PANTHER" id="PTHR43722">
    <property type="entry name" value="PROLINE IMINOPEPTIDASE"/>
    <property type="match status" value="1"/>
</dbReference>
<gene>
    <name evidence="2" type="ORF">DUNSADRAFT_6655</name>
</gene>
<feature type="region of interest" description="Disordered" evidence="1">
    <location>
        <begin position="104"/>
        <end position="233"/>
    </location>
</feature>
<dbReference type="Gene3D" id="3.40.50.1820">
    <property type="entry name" value="alpha/beta hydrolase"/>
    <property type="match status" value="2"/>
</dbReference>
<dbReference type="InterPro" id="IPR005944">
    <property type="entry name" value="Pro_iminopeptidase"/>
</dbReference>
<feature type="compositionally biased region" description="Basic and acidic residues" evidence="1">
    <location>
        <begin position="130"/>
        <end position="147"/>
    </location>
</feature>
<proteinExistence type="predicted"/>
<dbReference type="Proteomes" id="UP000815325">
    <property type="component" value="Unassembled WGS sequence"/>
</dbReference>
<evidence type="ECO:0000313" key="2">
    <source>
        <dbReference type="EMBL" id="KAF5835944.1"/>
    </source>
</evidence>
<reference evidence="2" key="1">
    <citation type="submission" date="2017-08" db="EMBL/GenBank/DDBJ databases">
        <authorList>
            <person name="Polle J.E."/>
            <person name="Barry K."/>
            <person name="Cushman J."/>
            <person name="Schmutz J."/>
            <person name="Tran D."/>
            <person name="Hathwaick L.T."/>
            <person name="Yim W.C."/>
            <person name="Jenkins J."/>
            <person name="Mckie-Krisberg Z.M."/>
            <person name="Prochnik S."/>
            <person name="Lindquist E."/>
            <person name="Dockter R.B."/>
            <person name="Adam C."/>
            <person name="Molina H."/>
            <person name="Bunkerborg J."/>
            <person name="Jin E."/>
            <person name="Buchheim M."/>
            <person name="Magnuson J."/>
        </authorList>
    </citation>
    <scope>NUCLEOTIDE SEQUENCE</scope>
    <source>
        <strain evidence="2">CCAP 19/18</strain>
    </source>
</reference>
<dbReference type="InterPro" id="IPR029058">
    <property type="entry name" value="AB_hydrolase_fold"/>
</dbReference>
<dbReference type="PANTHER" id="PTHR43722:SF1">
    <property type="entry name" value="PROLINE IMINOPEPTIDASE"/>
    <property type="match status" value="1"/>
</dbReference>
<organism evidence="2 3">
    <name type="scientific">Dunaliella salina</name>
    <name type="common">Green alga</name>
    <name type="synonym">Protococcus salinus</name>
    <dbReference type="NCBI Taxonomy" id="3046"/>
    <lineage>
        <taxon>Eukaryota</taxon>
        <taxon>Viridiplantae</taxon>
        <taxon>Chlorophyta</taxon>
        <taxon>core chlorophytes</taxon>
        <taxon>Chlorophyceae</taxon>
        <taxon>CS clade</taxon>
        <taxon>Chlamydomonadales</taxon>
        <taxon>Dunaliellaceae</taxon>
        <taxon>Dunaliella</taxon>
    </lineage>
</organism>
<protein>
    <submittedName>
        <fullName evidence="2">Uncharacterized protein</fullName>
    </submittedName>
</protein>
<name>A0ABQ7GMW3_DUNSA</name>
<dbReference type="SUPFAM" id="SSF53474">
    <property type="entry name" value="alpha/beta-Hydrolases"/>
    <property type="match status" value="1"/>
</dbReference>